<evidence type="ECO:0000256" key="3">
    <source>
        <dbReference type="ARBA" id="ARBA00022741"/>
    </source>
</evidence>
<evidence type="ECO:0000256" key="12">
    <source>
        <dbReference type="ARBA" id="ARBA00078531"/>
    </source>
</evidence>
<dbReference type="EC" id="2.7.7.80" evidence="8"/>
<dbReference type="InterPro" id="IPR035985">
    <property type="entry name" value="Ubiquitin-activating_enz"/>
</dbReference>
<keyword evidence="3" id="KW-0547">Nucleotide-binding</keyword>
<evidence type="ECO:0000256" key="8">
    <source>
        <dbReference type="ARBA" id="ARBA00066884"/>
    </source>
</evidence>
<dbReference type="CDD" id="cd00757">
    <property type="entry name" value="ThiF_MoeB_HesA_family"/>
    <property type="match status" value="1"/>
</dbReference>
<dbReference type="InterPro" id="IPR045886">
    <property type="entry name" value="ThiF/MoeB/HesA"/>
</dbReference>
<comment type="subunit">
    <text evidence="7">Homodimer. Forms a stable heterotetrameric complex of 2 MoeB and 2 MoaD during adenylation of MoaD.</text>
</comment>
<dbReference type="EMBL" id="VWNA01000001">
    <property type="protein sequence ID" value="MQT13217.1"/>
    <property type="molecule type" value="Genomic_DNA"/>
</dbReference>
<organism evidence="14 15">
    <name type="scientific">Segnochrobactrum spirostomi</name>
    <dbReference type="NCBI Taxonomy" id="2608987"/>
    <lineage>
        <taxon>Bacteria</taxon>
        <taxon>Pseudomonadati</taxon>
        <taxon>Pseudomonadota</taxon>
        <taxon>Alphaproteobacteria</taxon>
        <taxon>Hyphomicrobiales</taxon>
        <taxon>Segnochrobactraceae</taxon>
        <taxon>Segnochrobactrum</taxon>
    </lineage>
</organism>
<dbReference type="InterPro" id="IPR000594">
    <property type="entry name" value="ThiF_NAD_FAD-bd"/>
</dbReference>
<evidence type="ECO:0000256" key="2">
    <source>
        <dbReference type="ARBA" id="ARBA00022679"/>
    </source>
</evidence>
<keyword evidence="2 14" id="KW-0808">Transferase</keyword>
<evidence type="ECO:0000256" key="10">
    <source>
        <dbReference type="ARBA" id="ARBA00075110"/>
    </source>
</evidence>
<dbReference type="GO" id="GO:0004792">
    <property type="term" value="F:thiosulfate-cyanide sulfurtransferase activity"/>
    <property type="evidence" value="ECO:0007669"/>
    <property type="project" value="TreeGrafter"/>
</dbReference>
<keyword evidence="15" id="KW-1185">Reference proteome</keyword>
<dbReference type="PANTHER" id="PTHR10953:SF102">
    <property type="entry name" value="ADENYLYLTRANSFERASE AND SULFURTRANSFERASE MOCS3"/>
    <property type="match status" value="1"/>
</dbReference>
<dbReference type="Pfam" id="PF00899">
    <property type="entry name" value="ThiF"/>
    <property type="match status" value="1"/>
</dbReference>
<dbReference type="Gene3D" id="3.40.50.720">
    <property type="entry name" value="NAD(P)-binding Rossmann-like Domain"/>
    <property type="match status" value="1"/>
</dbReference>
<accession>A0A6A7Y4B1</accession>
<evidence type="ECO:0000313" key="15">
    <source>
        <dbReference type="Proteomes" id="UP000332515"/>
    </source>
</evidence>
<dbReference type="FunFam" id="3.40.50.720:FF:000033">
    <property type="entry name" value="Adenylyltransferase and sulfurtransferase MOCS3"/>
    <property type="match status" value="1"/>
</dbReference>
<dbReference type="NCBIfam" id="NF004281">
    <property type="entry name" value="PRK05690.1"/>
    <property type="match status" value="1"/>
</dbReference>
<keyword evidence="14" id="KW-0548">Nucleotidyltransferase</keyword>
<dbReference type="GO" id="GO:0061605">
    <property type="term" value="F:molybdopterin-synthase adenylyltransferase activity"/>
    <property type="evidence" value="ECO:0007669"/>
    <property type="project" value="UniProtKB-EC"/>
</dbReference>
<evidence type="ECO:0000256" key="4">
    <source>
        <dbReference type="ARBA" id="ARBA00022840"/>
    </source>
</evidence>
<comment type="similarity">
    <text evidence="1">Belongs to the HesA/MoeB/ThiF family.</text>
</comment>
<evidence type="ECO:0000256" key="9">
    <source>
        <dbReference type="ARBA" id="ARBA00073635"/>
    </source>
</evidence>
<evidence type="ECO:0000256" key="1">
    <source>
        <dbReference type="ARBA" id="ARBA00009919"/>
    </source>
</evidence>
<sequence>MAGLDGAEIARYARHLVLPEVGGAGQQRLKAARVLIVGAGGLGSPALLYLAAAGIGTLGIADDDTVALSNLQRQIAHATADIDLAKTASAADAVARLNPHVAVREHRVRVDADNVGPLVAEYDVVLDGSDNFATRYLLAAACEAAQRPLVVAALGRFDGSLTTLMPYASGPDGRLNPRLTDLFPEAPPPGTVPSCAEAGILGAVAGVIGTLQATEALRVLLDLGAPMVGRLLLVDLLSMRFDEIAYQRRA</sequence>
<evidence type="ECO:0000313" key="14">
    <source>
        <dbReference type="EMBL" id="MQT13217.1"/>
    </source>
</evidence>
<dbReference type="GO" id="GO:0005829">
    <property type="term" value="C:cytosol"/>
    <property type="evidence" value="ECO:0007669"/>
    <property type="project" value="TreeGrafter"/>
</dbReference>
<gene>
    <name evidence="14" type="primary">moeB</name>
    <name evidence="14" type="ORF">F0357_11300</name>
</gene>
<protein>
    <recommendedName>
        <fullName evidence="9">Molybdopterin-synthase adenylyltransferase</fullName>
        <ecNumber evidence="8">2.7.7.80</ecNumber>
    </recommendedName>
    <alternativeName>
        <fullName evidence="12">MoaD protein adenylase</fullName>
    </alternativeName>
    <alternativeName>
        <fullName evidence="10">Molybdopterin-converting factor subunit 1 adenylase</fullName>
    </alternativeName>
    <alternativeName>
        <fullName evidence="11">Sulfur carrier protein MoaD adenylyltransferase</fullName>
    </alternativeName>
</protein>
<evidence type="ECO:0000256" key="11">
    <source>
        <dbReference type="ARBA" id="ARBA00075328"/>
    </source>
</evidence>
<comment type="function">
    <text evidence="6">Catalyzes the adenylation by ATP of the carboxyl group of the C-terminal glycine of sulfur carrier protein MoaD.</text>
</comment>
<name>A0A6A7Y4B1_9HYPH</name>
<evidence type="ECO:0000256" key="6">
    <source>
        <dbReference type="ARBA" id="ARBA00055169"/>
    </source>
</evidence>
<dbReference type="AlphaFoldDB" id="A0A6A7Y4B1"/>
<reference evidence="14 15" key="1">
    <citation type="submission" date="2019-09" db="EMBL/GenBank/DDBJ databases">
        <title>Segnochrobactrum spirostomi gen. nov., sp. nov., isolated from the ciliate Spirostomum cf. yagiui and description of a novel family, Segnochrobactraceae fam. nov. within the order Rhizobiales of the class Alphaproteobacteria.</title>
        <authorList>
            <person name="Akter S."/>
            <person name="Shazib S.U.A."/>
            <person name="Shin M.K."/>
        </authorList>
    </citation>
    <scope>NUCLEOTIDE SEQUENCE [LARGE SCALE GENOMIC DNA]</scope>
    <source>
        <strain evidence="14 15">Sp-1</strain>
    </source>
</reference>
<comment type="caution">
    <text evidence="14">The sequence shown here is derived from an EMBL/GenBank/DDBJ whole genome shotgun (WGS) entry which is preliminary data.</text>
</comment>
<dbReference type="GO" id="GO:0008641">
    <property type="term" value="F:ubiquitin-like modifier activating enzyme activity"/>
    <property type="evidence" value="ECO:0007669"/>
    <property type="project" value="InterPro"/>
</dbReference>
<evidence type="ECO:0000256" key="5">
    <source>
        <dbReference type="ARBA" id="ARBA00052218"/>
    </source>
</evidence>
<dbReference type="GO" id="GO:0008146">
    <property type="term" value="F:sulfotransferase activity"/>
    <property type="evidence" value="ECO:0007669"/>
    <property type="project" value="TreeGrafter"/>
</dbReference>
<dbReference type="RefSeq" id="WP_153481277.1">
    <property type="nucleotide sequence ID" value="NZ_VWNA01000001.1"/>
</dbReference>
<evidence type="ECO:0000256" key="7">
    <source>
        <dbReference type="ARBA" id="ARBA00063809"/>
    </source>
</evidence>
<feature type="domain" description="THIF-type NAD/FAD binding fold" evidence="13">
    <location>
        <begin position="12"/>
        <end position="246"/>
    </location>
</feature>
<dbReference type="Proteomes" id="UP000332515">
    <property type="component" value="Unassembled WGS sequence"/>
</dbReference>
<evidence type="ECO:0000259" key="13">
    <source>
        <dbReference type="Pfam" id="PF00899"/>
    </source>
</evidence>
<dbReference type="SUPFAM" id="SSF69572">
    <property type="entry name" value="Activating enzymes of the ubiquitin-like proteins"/>
    <property type="match status" value="1"/>
</dbReference>
<dbReference type="GO" id="GO:0005524">
    <property type="term" value="F:ATP binding"/>
    <property type="evidence" value="ECO:0007669"/>
    <property type="project" value="UniProtKB-KW"/>
</dbReference>
<comment type="catalytic activity">
    <reaction evidence="5">
        <text>[molybdopterin-synthase sulfur-carrier protein]-C-terminal Gly-Gly + ATP + H(+) = [molybdopterin-synthase sulfur-carrier protein]-C-terminal Gly-Gly-AMP + diphosphate</text>
        <dbReference type="Rhea" id="RHEA:43616"/>
        <dbReference type="Rhea" id="RHEA-COMP:12159"/>
        <dbReference type="Rhea" id="RHEA-COMP:12202"/>
        <dbReference type="ChEBI" id="CHEBI:15378"/>
        <dbReference type="ChEBI" id="CHEBI:30616"/>
        <dbReference type="ChEBI" id="CHEBI:33019"/>
        <dbReference type="ChEBI" id="CHEBI:90618"/>
        <dbReference type="ChEBI" id="CHEBI:90778"/>
        <dbReference type="EC" id="2.7.7.80"/>
    </reaction>
</comment>
<proteinExistence type="inferred from homology"/>
<dbReference type="PANTHER" id="PTHR10953">
    <property type="entry name" value="UBIQUITIN-ACTIVATING ENZYME E1"/>
    <property type="match status" value="1"/>
</dbReference>
<keyword evidence="4" id="KW-0067">ATP-binding</keyword>